<evidence type="ECO:0000256" key="1">
    <source>
        <dbReference type="ARBA" id="ARBA00023125"/>
    </source>
</evidence>
<dbReference type="PROSITE" id="PS50977">
    <property type="entry name" value="HTH_TETR_2"/>
    <property type="match status" value="1"/>
</dbReference>
<protein>
    <submittedName>
        <fullName evidence="4">Transcriptional regulator, TetR family</fullName>
    </submittedName>
</protein>
<dbReference type="EMBL" id="FODV01000013">
    <property type="protein sequence ID" value="SEP09097.1"/>
    <property type="molecule type" value="Genomic_DNA"/>
</dbReference>
<dbReference type="SUPFAM" id="SSF46689">
    <property type="entry name" value="Homeodomain-like"/>
    <property type="match status" value="1"/>
</dbReference>
<name>A0A1H8V1K1_9EURY</name>
<keyword evidence="1 2" id="KW-0238">DNA-binding</keyword>
<dbReference type="AlphaFoldDB" id="A0A1H8V1K1"/>
<dbReference type="Proteomes" id="UP000199126">
    <property type="component" value="Unassembled WGS sequence"/>
</dbReference>
<dbReference type="GO" id="GO:0003677">
    <property type="term" value="F:DNA binding"/>
    <property type="evidence" value="ECO:0007669"/>
    <property type="project" value="UniProtKB-UniRule"/>
</dbReference>
<dbReference type="Pfam" id="PF00440">
    <property type="entry name" value="TetR_N"/>
    <property type="match status" value="1"/>
</dbReference>
<keyword evidence="5" id="KW-1185">Reference proteome</keyword>
<feature type="DNA-binding region" description="H-T-H motif" evidence="2">
    <location>
        <begin position="25"/>
        <end position="44"/>
    </location>
</feature>
<proteinExistence type="predicted"/>
<dbReference type="OrthoDB" id="135877at2157"/>
<dbReference type="Gene3D" id="1.10.357.10">
    <property type="entry name" value="Tetracycline Repressor, domain 2"/>
    <property type="match status" value="1"/>
</dbReference>
<evidence type="ECO:0000256" key="2">
    <source>
        <dbReference type="PROSITE-ProRule" id="PRU00335"/>
    </source>
</evidence>
<reference evidence="5" key="1">
    <citation type="submission" date="2016-10" db="EMBL/GenBank/DDBJ databases">
        <authorList>
            <person name="Varghese N."/>
            <person name="Submissions S."/>
        </authorList>
    </citation>
    <scope>NUCLEOTIDE SEQUENCE [LARGE SCALE GENOMIC DNA]</scope>
    <source>
        <strain evidence="5">CGMCC 1.10121</strain>
    </source>
</reference>
<evidence type="ECO:0000313" key="4">
    <source>
        <dbReference type="EMBL" id="SEP09097.1"/>
    </source>
</evidence>
<evidence type="ECO:0000259" key="3">
    <source>
        <dbReference type="PROSITE" id="PS50977"/>
    </source>
</evidence>
<evidence type="ECO:0000313" key="5">
    <source>
        <dbReference type="Proteomes" id="UP000199126"/>
    </source>
</evidence>
<organism evidence="4 5">
    <name type="scientific">Halogranum amylolyticum</name>
    <dbReference type="NCBI Taxonomy" id="660520"/>
    <lineage>
        <taxon>Archaea</taxon>
        <taxon>Methanobacteriati</taxon>
        <taxon>Methanobacteriota</taxon>
        <taxon>Stenosarchaea group</taxon>
        <taxon>Halobacteria</taxon>
        <taxon>Halobacteriales</taxon>
        <taxon>Haloferacaceae</taxon>
    </lineage>
</organism>
<gene>
    <name evidence="4" type="ORF">SAMN04487948_113121</name>
</gene>
<feature type="domain" description="HTH tetR-type" evidence="3">
    <location>
        <begin position="2"/>
        <end position="62"/>
    </location>
</feature>
<dbReference type="InterPro" id="IPR009057">
    <property type="entry name" value="Homeodomain-like_sf"/>
</dbReference>
<sequence>MATQPQRFLEATYRALCRHGYADLTVGDIAAEAERSKSLVHYYYGSKEHLFTEFLVFEHTNSYLSSMAKFFQLGGVNCLGA</sequence>
<accession>A0A1H8V1K1</accession>
<dbReference type="InterPro" id="IPR001647">
    <property type="entry name" value="HTH_TetR"/>
</dbReference>